<keyword evidence="2" id="KW-0812">Transmembrane</keyword>
<evidence type="ECO:0000313" key="3">
    <source>
        <dbReference type="EMBL" id="ORY83872.1"/>
    </source>
</evidence>
<evidence type="ECO:0000256" key="2">
    <source>
        <dbReference type="SAM" id="Phobius"/>
    </source>
</evidence>
<dbReference type="GeneID" id="63785744"/>
<accession>A0A1Y2FIS9</accession>
<feature type="compositionally biased region" description="Basic residues" evidence="1">
    <location>
        <begin position="38"/>
        <end position="50"/>
    </location>
</feature>
<dbReference type="OMA" id="FHMPRID"/>
<dbReference type="RefSeq" id="XP_040726167.1">
    <property type="nucleotide sequence ID" value="XM_040869145.1"/>
</dbReference>
<protein>
    <submittedName>
        <fullName evidence="3">Uncharacterized protein</fullName>
    </submittedName>
</protein>
<feature type="region of interest" description="Disordered" evidence="1">
    <location>
        <begin position="1"/>
        <end position="55"/>
    </location>
</feature>
<proteinExistence type="predicted"/>
<dbReference type="AlphaFoldDB" id="A0A1Y2FIS9"/>
<reference evidence="3 4" key="1">
    <citation type="submission" date="2016-07" db="EMBL/GenBank/DDBJ databases">
        <title>Pervasive Adenine N6-methylation of Active Genes in Fungi.</title>
        <authorList>
            <consortium name="DOE Joint Genome Institute"/>
            <person name="Mondo S.J."/>
            <person name="Dannebaum R.O."/>
            <person name="Kuo R.C."/>
            <person name="Labutti K."/>
            <person name="Haridas S."/>
            <person name="Kuo A."/>
            <person name="Salamov A."/>
            <person name="Ahrendt S.R."/>
            <person name="Lipzen A."/>
            <person name="Sullivan W."/>
            <person name="Andreopoulos W.B."/>
            <person name="Clum A."/>
            <person name="Lindquist E."/>
            <person name="Daum C."/>
            <person name="Ramamoorthy G.K."/>
            <person name="Gryganskyi A."/>
            <person name="Culley D."/>
            <person name="Magnuson J.K."/>
            <person name="James T.Y."/>
            <person name="O'Malley M.A."/>
            <person name="Stajich J.E."/>
            <person name="Spatafora J.W."/>
            <person name="Visel A."/>
            <person name="Grigoriev I.V."/>
        </authorList>
    </citation>
    <scope>NUCLEOTIDE SEQUENCE [LARGE SCALE GENOMIC DNA]</scope>
    <source>
        <strain evidence="3 4">12-1054</strain>
    </source>
</reference>
<dbReference type="EMBL" id="MCFI01000007">
    <property type="protein sequence ID" value="ORY83872.1"/>
    <property type="molecule type" value="Genomic_DNA"/>
</dbReference>
<keyword evidence="2" id="KW-0472">Membrane</keyword>
<comment type="caution">
    <text evidence="3">The sequence shown here is derived from an EMBL/GenBank/DDBJ whole genome shotgun (WGS) entry which is preliminary data.</text>
</comment>
<dbReference type="OrthoDB" id="4179406at2759"/>
<organism evidence="3 4">
    <name type="scientific">Protomyces lactucae-debilis</name>
    <dbReference type="NCBI Taxonomy" id="2754530"/>
    <lineage>
        <taxon>Eukaryota</taxon>
        <taxon>Fungi</taxon>
        <taxon>Dikarya</taxon>
        <taxon>Ascomycota</taxon>
        <taxon>Taphrinomycotina</taxon>
        <taxon>Taphrinomycetes</taxon>
        <taxon>Taphrinales</taxon>
        <taxon>Protomycetaceae</taxon>
        <taxon>Protomyces</taxon>
    </lineage>
</organism>
<name>A0A1Y2FIS9_PROLT</name>
<dbReference type="Proteomes" id="UP000193685">
    <property type="component" value="Unassembled WGS sequence"/>
</dbReference>
<feature type="transmembrane region" description="Helical" evidence="2">
    <location>
        <begin position="82"/>
        <end position="100"/>
    </location>
</feature>
<keyword evidence="4" id="KW-1185">Reference proteome</keyword>
<sequence length="422" mass="46740">MHTSPELKQRARPNSYAALHDDEDERPHTPASDDTPRARKRKAKPKTKRVAVRDNAPPSALSQLAWSAVSFTLDILGRVLTLLKWPIAFVLCLFIGRFAFYKSLSLIVSTVQYQTRASICALPLASNVIQVFAPEFCQPAAPIDFASLVNMQKSAVSVPTYSGSMPLQLKKAELATRDLRAVLQASELSCKDTLDAALGSFGDHSRVAGRAIQQTVVRTNGLLDASLATNEWAIKALNQIETNSGLTGMIPFAGSMNTREGVRKTYVAAMNFLSEELKRLVLSNDQASLALENLEEDLHTISSIMELEKQLQTEERQSLSSLWSLLGGNRAQKRLFKSNMATLQEFEADRKHNRELVARTSVALDKMIVQVEEFRDKVARPGLLDDEIPIELHLNAIRMGVDELRGAKTLRQEAESEASLLD</sequence>
<gene>
    <name evidence="3" type="ORF">BCR37DRAFT_378885</name>
</gene>
<keyword evidence="2" id="KW-1133">Transmembrane helix</keyword>
<evidence type="ECO:0000313" key="4">
    <source>
        <dbReference type="Proteomes" id="UP000193685"/>
    </source>
</evidence>
<dbReference type="STRING" id="56484.A0A1Y2FIS9"/>
<evidence type="ECO:0000256" key="1">
    <source>
        <dbReference type="SAM" id="MobiDB-lite"/>
    </source>
</evidence>